<proteinExistence type="inferred from homology"/>
<keyword evidence="3 4" id="KW-0269">Exonuclease</keyword>
<keyword evidence="4" id="KW-0255">Endonuclease</keyword>
<dbReference type="InterPro" id="IPR004843">
    <property type="entry name" value="Calcineurin-like_PHP"/>
</dbReference>
<dbReference type="Proteomes" id="UP000652681">
    <property type="component" value="Unassembled WGS sequence"/>
</dbReference>
<keyword evidence="1 4" id="KW-0540">Nuclease</keyword>
<dbReference type="InterPro" id="IPR004593">
    <property type="entry name" value="SbcD"/>
</dbReference>
<dbReference type="InterPro" id="IPR041796">
    <property type="entry name" value="Mre11_N"/>
</dbReference>
<keyword evidence="4" id="KW-0235">DNA replication</keyword>
<dbReference type="AlphaFoldDB" id="A0A8J6PCG2"/>
<reference evidence="6" key="1">
    <citation type="submission" date="2020-09" db="EMBL/GenBank/DDBJ databases">
        <title>Taishania pollutisoli gen. nov., sp. nov., Isolated from Tetrabromobisphenol A-Contaminated Soil.</title>
        <authorList>
            <person name="Chen Q."/>
        </authorList>
    </citation>
    <scope>NUCLEOTIDE SEQUENCE</scope>
    <source>
        <strain evidence="6">CZZ-1</strain>
    </source>
</reference>
<dbReference type="GO" id="GO:0004519">
    <property type="term" value="F:endonuclease activity"/>
    <property type="evidence" value="ECO:0007669"/>
    <property type="project" value="UniProtKB-KW"/>
</dbReference>
<name>A0A8J6PCG2_9FLAO</name>
<dbReference type="Pfam" id="PF00149">
    <property type="entry name" value="Metallophos"/>
    <property type="match status" value="1"/>
</dbReference>
<evidence type="ECO:0000256" key="3">
    <source>
        <dbReference type="ARBA" id="ARBA00022839"/>
    </source>
</evidence>
<sequence>MKILHTADWHLGKRLEQFSRMEEQIAVLAEICNIADEQQVDAVIIAGDLFDTFNPATEAVDLFYKTLKRLTNNGKRLVVAIAGNHDSPERIEAPDPLARECGIVFSGFPTTTVPLFQLESGLEVTKSAPGFIEVKLPNADVPLRLILTPYANEYRMKTFLGMEDSENELRQILQEHWKSIADSHCDENGVNMLITHLFMVKNGGPIPDEPEEEKPINHVGGAQAIFTSNVPGQIKYVALGHLHRPFQMDSIPCPVVYSGSPLSYSFSEAEQQKFVNILHAEPGKPIQYEQISLTSGKRLIRHRAEGAEEALQWLTQNPDTLVELTLVTESYLTATERKAILTAHDGIVAIIPEIRNTGTEPTERKTINLNQEMDDLFKDYFHSKTGQPINDELLTLFQEIKAENL</sequence>
<evidence type="ECO:0000256" key="4">
    <source>
        <dbReference type="RuleBase" id="RU363069"/>
    </source>
</evidence>
<dbReference type="CDD" id="cd00840">
    <property type="entry name" value="MPP_Mre11_N"/>
    <property type="match status" value="1"/>
</dbReference>
<comment type="similarity">
    <text evidence="4">Belongs to the SbcD family.</text>
</comment>
<feature type="domain" description="Calcineurin-like phosphoesterase" evidence="5">
    <location>
        <begin position="1"/>
        <end position="245"/>
    </location>
</feature>
<comment type="subunit">
    <text evidence="4">Heterodimer of SbcC and SbcD.</text>
</comment>
<evidence type="ECO:0000313" key="7">
    <source>
        <dbReference type="Proteomes" id="UP000652681"/>
    </source>
</evidence>
<organism evidence="6 7">
    <name type="scientific">Taishania pollutisoli</name>
    <dbReference type="NCBI Taxonomy" id="2766479"/>
    <lineage>
        <taxon>Bacteria</taxon>
        <taxon>Pseudomonadati</taxon>
        <taxon>Bacteroidota</taxon>
        <taxon>Flavobacteriia</taxon>
        <taxon>Flavobacteriales</taxon>
        <taxon>Crocinitomicaceae</taxon>
        <taxon>Taishania</taxon>
    </lineage>
</organism>
<comment type="caution">
    <text evidence="6">The sequence shown here is derived from an EMBL/GenBank/DDBJ whole genome shotgun (WGS) entry which is preliminary data.</text>
</comment>
<dbReference type="GO" id="GO:0006260">
    <property type="term" value="P:DNA replication"/>
    <property type="evidence" value="ECO:0007669"/>
    <property type="project" value="UniProtKB-KW"/>
</dbReference>
<dbReference type="PANTHER" id="PTHR30337:SF0">
    <property type="entry name" value="NUCLEASE SBCCD SUBUNIT D"/>
    <property type="match status" value="1"/>
</dbReference>
<accession>A0A8J6PCG2</accession>
<keyword evidence="7" id="KW-1185">Reference proteome</keyword>
<comment type="function">
    <text evidence="4">SbcCD cleaves DNA hairpin structures. These structures can inhibit DNA replication and are intermediates in certain DNA recombination reactions. The complex acts as a 3'-&gt;5' double strand exonuclease that can open hairpins. It also has a 5' single-strand endonuclease activity.</text>
</comment>
<dbReference type="EMBL" id="JACVEL010000004">
    <property type="protein sequence ID" value="MBC9812387.1"/>
    <property type="molecule type" value="Genomic_DNA"/>
</dbReference>
<dbReference type="Gene3D" id="3.60.21.10">
    <property type="match status" value="1"/>
</dbReference>
<dbReference type="PANTHER" id="PTHR30337">
    <property type="entry name" value="COMPONENT OF ATP-DEPENDENT DSDNA EXONUCLEASE"/>
    <property type="match status" value="1"/>
</dbReference>
<keyword evidence="4" id="KW-0233">DNA recombination</keyword>
<evidence type="ECO:0000256" key="2">
    <source>
        <dbReference type="ARBA" id="ARBA00022801"/>
    </source>
</evidence>
<dbReference type="SUPFAM" id="SSF56300">
    <property type="entry name" value="Metallo-dependent phosphatases"/>
    <property type="match status" value="1"/>
</dbReference>
<evidence type="ECO:0000313" key="6">
    <source>
        <dbReference type="EMBL" id="MBC9812387.1"/>
    </source>
</evidence>
<evidence type="ECO:0000259" key="5">
    <source>
        <dbReference type="Pfam" id="PF00149"/>
    </source>
</evidence>
<dbReference type="GO" id="GO:0008408">
    <property type="term" value="F:3'-5' exonuclease activity"/>
    <property type="evidence" value="ECO:0007669"/>
    <property type="project" value="InterPro"/>
</dbReference>
<dbReference type="InterPro" id="IPR050535">
    <property type="entry name" value="DNA_Repair-Maintenance_Comp"/>
</dbReference>
<keyword evidence="2 4" id="KW-0378">Hydrolase</keyword>
<dbReference type="NCBIfam" id="TIGR00619">
    <property type="entry name" value="sbcd"/>
    <property type="match status" value="1"/>
</dbReference>
<dbReference type="InterPro" id="IPR029052">
    <property type="entry name" value="Metallo-depent_PP-like"/>
</dbReference>
<dbReference type="GO" id="GO:0006310">
    <property type="term" value="P:DNA recombination"/>
    <property type="evidence" value="ECO:0007669"/>
    <property type="project" value="UniProtKB-KW"/>
</dbReference>
<protein>
    <recommendedName>
        <fullName evidence="4">Nuclease SbcCD subunit D</fullName>
    </recommendedName>
</protein>
<evidence type="ECO:0000256" key="1">
    <source>
        <dbReference type="ARBA" id="ARBA00022722"/>
    </source>
</evidence>
<gene>
    <name evidence="4 6" type="primary">sbcD</name>
    <name evidence="6" type="ORF">H9Y05_07860</name>
</gene>